<feature type="domain" description="Endo-acting ulvan lyase C-terminal" evidence="4">
    <location>
        <begin position="933"/>
        <end position="1027"/>
    </location>
</feature>
<evidence type="ECO:0000259" key="3">
    <source>
        <dbReference type="Pfam" id="PF18962"/>
    </source>
</evidence>
<dbReference type="InterPro" id="IPR026444">
    <property type="entry name" value="Secre_tail"/>
</dbReference>
<evidence type="ECO:0000313" key="7">
    <source>
        <dbReference type="Proteomes" id="UP000247345"/>
    </source>
</evidence>
<dbReference type="RefSeq" id="WP_105047400.1">
    <property type="nucleotide sequence ID" value="NZ_CP150661.1"/>
</dbReference>
<reference evidence="6 7" key="1">
    <citation type="submission" date="2016-12" db="EMBL/GenBank/DDBJ databases">
        <title>Trade-off between light-utilization and light-protection in marine flavobacteria.</title>
        <authorList>
            <person name="Kumagai Y."/>
            <person name="Yoshizawa S."/>
            <person name="Kogure K."/>
            <person name="Iwasaki W."/>
        </authorList>
    </citation>
    <scope>NUCLEOTIDE SEQUENCE [LARGE SCALE GENOMIC DNA]</scope>
    <source>
        <strain evidence="6 7">KCTC 12100</strain>
    </source>
</reference>
<dbReference type="Pfam" id="PF18962">
    <property type="entry name" value="Por_Secre_tail"/>
    <property type="match status" value="1"/>
</dbReference>
<dbReference type="InterPro" id="IPR058849">
    <property type="entry name" value="Ulvan_lyase_2nd"/>
</dbReference>
<evidence type="ECO:0000259" key="4">
    <source>
        <dbReference type="Pfam" id="PF26374"/>
    </source>
</evidence>
<feature type="chain" id="PRO_5015200381" evidence="2">
    <location>
        <begin position="21"/>
        <end position="1121"/>
    </location>
</feature>
<accession>A0A2P6CA00</accession>
<sequence length="1121" mass="126079">MIKKVLLFSVIFFFTISSSAQVEIFKQDFNESTVRADYTSDNPSSSQFTKISNSSSVLSSITNGALRFTKTGSSSAYFYRNINTDLTQEPTLMKMKFDFAVAGQNEDHPDDRRAMSFYFGPSFARVGTSIADVHSRFGLGISETTGSFFLQVLDNGSAKSVDFSGKQTITFMVNNSGSTQTYLAPDNSTESIADDTWEIWVGTTKVFNDIASRNKDLSLGSFKLQYNSFLPKGILDFDNFEFIDLLNQEIVKTQSLEHPHILVSNADKQKILDNIAYYDWASSMFNQLMERQSLYEEIHVSDPKFILKSIPGIPGDRSTHRTILNRAVECGIIYYLTGNEGYAQLSADILHHYVKMISVQDPLNFKFYSSSFNHLIQTREHFPRVGIAYDFIHSFISKETTTVFDYETETRIPFNFDTSQKAFEVMAENVLKVGGTNSNHPVLELTGALYNVMCMEDDATRERYFQRLWNGDSNQNGITWMLNHFTKEESMWPEAVGYSKFTHAIVLKVMNVLDRYKPELKIIENNLNLLDGIFIFDNFYYPNGSTIAYGDIGRTFTGDNHVYRNVLAMGDRLGLAAYKEKAAITLKKRYNDEGGYKPVIETQSLEWNNPLQLLWGVNIDDAVVSTGTPLYNTVTAKYAGMVMQRNFVEENNVDNGLMYYTGGGSYVHAHATGLDMELYGAGYIMGPDYGNDDYGSDIHETYAVSHAAHNTVIVNGATKRGVSSSGTWLNIVDPIVLEASEPEAYANPISDNFGFSTQFLEDRNNNLDQQRTNSIVRTSATTGYYVDVFRSISKDVNNYHDYLFHGLGDVMQMKTGEIALNLTATPERYNNDLGDSRKQPGWRWYTDAKTSQLTADAISARFDLQFDNKYLHVNVPGGIEKEYSSALAPATKYVRNGYSNKKTQMFMMRKYGEAWNKPFVTIYEPSSSAISSVKSTSNIINNNKVVGVKVISEVNGQKITDFILTNDSEEAIQLSDLNIAFTGRFGIVRTIEKATNTDVSLYIGKGSQLTFLDETITGDASGKAFLEYTLDYTLSTLDFNNLEKRVTVFPNPSEGLFEINLPLNVKNIKLQVYNIQGQLVVSKKQPVNGGNAKLDIRNQAKGIYFVKVNLETPVFIKVIKK</sequence>
<dbReference type="Pfam" id="PF26377">
    <property type="entry name" value="Ulvan_lyase_2nd"/>
    <property type="match status" value="1"/>
</dbReference>
<dbReference type="EMBL" id="MSCK01000001">
    <property type="protein sequence ID" value="PQJ71736.1"/>
    <property type="molecule type" value="Genomic_DNA"/>
</dbReference>
<protein>
    <submittedName>
        <fullName evidence="6">Uncharacterized protein</fullName>
    </submittedName>
</protein>
<evidence type="ECO:0000256" key="1">
    <source>
        <dbReference type="ARBA" id="ARBA00022729"/>
    </source>
</evidence>
<keyword evidence="1 2" id="KW-0732">Signal</keyword>
<keyword evidence="7" id="KW-1185">Reference proteome</keyword>
<dbReference type="NCBIfam" id="TIGR04183">
    <property type="entry name" value="Por_Secre_tail"/>
    <property type="match status" value="1"/>
</dbReference>
<dbReference type="InterPro" id="IPR058848">
    <property type="entry name" value="Ulvan_lyase_C"/>
</dbReference>
<name>A0A2P6CA00_9FLAO</name>
<proteinExistence type="predicted"/>
<feature type="domain" description="Secretion system C-terminal sorting" evidence="3">
    <location>
        <begin position="1048"/>
        <end position="1112"/>
    </location>
</feature>
<dbReference type="Pfam" id="PF26374">
    <property type="entry name" value="Ulvan_lyaseC"/>
    <property type="match status" value="1"/>
</dbReference>
<gene>
    <name evidence="6" type="ORF">BTO14_00050</name>
</gene>
<dbReference type="Gene3D" id="1.50.10.100">
    <property type="entry name" value="Chondroitin AC/alginate lyase"/>
    <property type="match status" value="1"/>
</dbReference>
<dbReference type="SUPFAM" id="SSF48230">
    <property type="entry name" value="Chondroitin AC/alginate lyase"/>
    <property type="match status" value="1"/>
</dbReference>
<dbReference type="AlphaFoldDB" id="A0A2P6CA00"/>
<dbReference type="Proteomes" id="UP000247345">
    <property type="component" value="Unassembled WGS sequence"/>
</dbReference>
<dbReference type="InterPro" id="IPR008929">
    <property type="entry name" value="Chondroitin_lyas"/>
</dbReference>
<evidence type="ECO:0000313" key="6">
    <source>
        <dbReference type="EMBL" id="PQJ71736.1"/>
    </source>
</evidence>
<comment type="caution">
    <text evidence="6">The sequence shown here is derived from an EMBL/GenBank/DDBJ whole genome shotgun (WGS) entry which is preliminary data.</text>
</comment>
<evidence type="ECO:0000256" key="2">
    <source>
        <dbReference type="SAM" id="SignalP"/>
    </source>
</evidence>
<dbReference type="Gene3D" id="2.70.98.70">
    <property type="match status" value="1"/>
</dbReference>
<feature type="domain" description="Endo-acting ulvan lyase 2nd" evidence="5">
    <location>
        <begin position="489"/>
        <end position="622"/>
    </location>
</feature>
<organism evidence="6 7">
    <name type="scientific">Polaribacter butkevichii</name>
    <dbReference type="NCBI Taxonomy" id="218490"/>
    <lineage>
        <taxon>Bacteria</taxon>
        <taxon>Pseudomonadati</taxon>
        <taxon>Bacteroidota</taxon>
        <taxon>Flavobacteriia</taxon>
        <taxon>Flavobacteriales</taxon>
        <taxon>Flavobacteriaceae</taxon>
    </lineage>
</organism>
<evidence type="ECO:0000259" key="5">
    <source>
        <dbReference type="Pfam" id="PF26377"/>
    </source>
</evidence>
<feature type="signal peptide" evidence="2">
    <location>
        <begin position="1"/>
        <end position="20"/>
    </location>
</feature>
<dbReference type="OrthoDB" id="8732671at2"/>